<comment type="function">
    <text evidence="4">Component of the A-type ATP synthase that produces ATP from ADP in the presence of a proton gradient across the membrane.</text>
</comment>
<accession>A0A1I6J9M2</accession>
<reference evidence="6" key="1">
    <citation type="submission" date="2016-10" db="EMBL/GenBank/DDBJ databases">
        <authorList>
            <person name="Varghese N."/>
            <person name="Submissions S."/>
        </authorList>
    </citation>
    <scope>NUCLEOTIDE SEQUENCE [LARGE SCALE GENOMIC DNA]</scope>
    <source>
        <strain evidence="6">CGMCC 1.7736</strain>
    </source>
</reference>
<keyword evidence="4" id="KW-0472">Membrane</keyword>
<keyword evidence="2 4" id="KW-0813">Transport</keyword>
<evidence type="ECO:0000256" key="2">
    <source>
        <dbReference type="ARBA" id="ARBA00022448"/>
    </source>
</evidence>
<evidence type="ECO:0000256" key="3">
    <source>
        <dbReference type="ARBA" id="ARBA00023065"/>
    </source>
</evidence>
<dbReference type="GO" id="GO:0005524">
    <property type="term" value="F:ATP binding"/>
    <property type="evidence" value="ECO:0007669"/>
    <property type="project" value="UniProtKB-UniRule"/>
</dbReference>
<keyword evidence="4" id="KW-1003">Cell membrane</keyword>
<evidence type="ECO:0000256" key="1">
    <source>
        <dbReference type="ARBA" id="ARBA00005850"/>
    </source>
</evidence>
<organism evidence="5 6">
    <name type="scientific">Halogeometricum rufum</name>
    <dbReference type="NCBI Taxonomy" id="553469"/>
    <lineage>
        <taxon>Archaea</taxon>
        <taxon>Methanobacteriati</taxon>
        <taxon>Methanobacteriota</taxon>
        <taxon>Stenosarchaea group</taxon>
        <taxon>Halobacteria</taxon>
        <taxon>Halobacteriales</taxon>
        <taxon>Haloferacaceae</taxon>
        <taxon>Halogeometricum</taxon>
    </lineage>
</organism>
<dbReference type="GO" id="GO:0005886">
    <property type="term" value="C:plasma membrane"/>
    <property type="evidence" value="ECO:0007669"/>
    <property type="project" value="UniProtKB-SubCell"/>
</dbReference>
<dbReference type="GO" id="GO:0042777">
    <property type="term" value="P:proton motive force-driven plasma membrane ATP synthesis"/>
    <property type="evidence" value="ECO:0007669"/>
    <property type="project" value="UniProtKB-UniRule"/>
</dbReference>
<keyword evidence="3 4" id="KW-0406">Ion transport</keyword>
<dbReference type="GO" id="GO:0046933">
    <property type="term" value="F:proton-transporting ATP synthase activity, rotational mechanism"/>
    <property type="evidence" value="ECO:0007669"/>
    <property type="project" value="UniProtKB-UniRule"/>
</dbReference>
<evidence type="ECO:0000313" key="5">
    <source>
        <dbReference type="EMBL" id="SFR75644.1"/>
    </source>
</evidence>
<dbReference type="EMBL" id="FOYT01000007">
    <property type="protein sequence ID" value="SFR75644.1"/>
    <property type="molecule type" value="Genomic_DNA"/>
</dbReference>
<keyword evidence="4" id="KW-0375">Hydrogen ion transport</keyword>
<dbReference type="AlphaFoldDB" id="A0A1I6J9M2"/>
<name>A0A1I6J9M2_9EURY</name>
<keyword evidence="6" id="KW-1185">Reference proteome</keyword>
<dbReference type="NCBIfam" id="TIGR00309">
    <property type="entry name" value="V_ATPase_subD"/>
    <property type="match status" value="1"/>
</dbReference>
<evidence type="ECO:0000313" key="6">
    <source>
        <dbReference type="Proteomes" id="UP000198531"/>
    </source>
</evidence>
<dbReference type="OrthoDB" id="117390at2157"/>
<dbReference type="PANTHER" id="PTHR11671">
    <property type="entry name" value="V-TYPE ATP SYNTHASE SUBUNIT D"/>
    <property type="match status" value="1"/>
</dbReference>
<comment type="subunit">
    <text evidence="4">Has multiple subunits with at least A(3), B(3), C, D, E, F, H, I and proteolipid K(x).</text>
</comment>
<evidence type="ECO:0000256" key="4">
    <source>
        <dbReference type="HAMAP-Rule" id="MF_00271"/>
    </source>
</evidence>
<comment type="subcellular location">
    <subcellularLocation>
        <location evidence="4">Cell membrane</location>
        <topology evidence="4">Peripheral membrane protein</topology>
    </subcellularLocation>
</comment>
<dbReference type="GO" id="GO:0046961">
    <property type="term" value="F:proton-transporting ATPase activity, rotational mechanism"/>
    <property type="evidence" value="ECO:0007669"/>
    <property type="project" value="InterPro"/>
</dbReference>
<dbReference type="Proteomes" id="UP000198531">
    <property type="component" value="Unassembled WGS sequence"/>
</dbReference>
<dbReference type="STRING" id="553469.SAMN04487947_4187"/>
<dbReference type="Gene3D" id="1.10.287.3240">
    <property type="match status" value="1"/>
</dbReference>
<sequence length="216" mass="25515">MTTRRHGRVAPTHHELVEVQRQLRIAQKGEHVLERRRDGLVFALLDLLDRWRAVRERADGEYRRAARLHALGAAREGDIALRALAEARATRPELLLDETKLFGLRVPIFLSRNVSTWFEERGYGVVGTSALDDELAAAYESLLESVVTLAELRAVLAVVLAEVRRLRIRVNYLTHRLIPELESERRYIRRYLEEREQEERYRYLWLKRRREERRDA</sequence>
<keyword evidence="4" id="KW-0066">ATP synthesis</keyword>
<gene>
    <name evidence="4" type="primary">atpD</name>
    <name evidence="5" type="ORF">SAMN04487947_4187</name>
</gene>
<dbReference type="HAMAP" id="MF_00271">
    <property type="entry name" value="ATP_synth_D_arch"/>
    <property type="match status" value="1"/>
</dbReference>
<dbReference type="InterPro" id="IPR002699">
    <property type="entry name" value="V_ATPase_D"/>
</dbReference>
<comment type="similarity">
    <text evidence="1 4">Belongs to the V-ATPase D subunit family.</text>
</comment>
<dbReference type="Pfam" id="PF01813">
    <property type="entry name" value="ATP-synt_D"/>
    <property type="match status" value="1"/>
</dbReference>
<proteinExistence type="inferred from homology"/>
<protein>
    <recommendedName>
        <fullName evidence="4">A-type ATP synthase subunit D</fullName>
    </recommendedName>
</protein>